<protein>
    <recommendedName>
        <fullName evidence="4">Glycoside hydrolase family 93 protein</fullName>
    </recommendedName>
</protein>
<dbReference type="SUPFAM" id="SSF110296">
    <property type="entry name" value="Oligoxyloglucan reducing end-specific cellobiohydrolase"/>
    <property type="match status" value="1"/>
</dbReference>
<feature type="signal peptide" evidence="1">
    <location>
        <begin position="1"/>
        <end position="18"/>
    </location>
</feature>
<dbReference type="EMBL" id="JAPQKH010000005">
    <property type="protein sequence ID" value="KAJ5097784.1"/>
    <property type="molecule type" value="Genomic_DNA"/>
</dbReference>
<evidence type="ECO:0000313" key="2">
    <source>
        <dbReference type="EMBL" id="KAJ5097784.1"/>
    </source>
</evidence>
<organism evidence="2 3">
    <name type="scientific">Penicillium angulare</name>
    <dbReference type="NCBI Taxonomy" id="116970"/>
    <lineage>
        <taxon>Eukaryota</taxon>
        <taxon>Fungi</taxon>
        <taxon>Dikarya</taxon>
        <taxon>Ascomycota</taxon>
        <taxon>Pezizomycotina</taxon>
        <taxon>Eurotiomycetes</taxon>
        <taxon>Eurotiomycetidae</taxon>
        <taxon>Eurotiales</taxon>
        <taxon>Aspergillaceae</taxon>
        <taxon>Penicillium</taxon>
    </lineage>
</organism>
<proteinExistence type="predicted"/>
<sequence length="379" mass="41419">MKLTYSLSLALLSATALATPAKSPSPSPSPLSATIFTPPSTYNIPRTLYARTAELPNGDLLSTWENYSPEPPLVYFPIYRSKDYGKTWLAYSNVTDQINGFGLRYQPFLYYLPERIGSFPAGTILLAGNSIPEDLSSTQIDLYASFDEGLKWEFVSHIAAGGEAVPDNGLTPVWEPFLMAYNGKLICYYSDQRANATNGQKLVHQVSHDLRSWGPVVDDVVYPTYTDRPGMTTVTKLPNGKYILMHEYGSFFNTSDYSFPVYYRLAENPEDFNSAEGIQLIASDGTEPLSAPYVTWTPYGGKHGTIVASAESSSSLFINQALGEGEWMEIKCAEGASYSRSVRVLEQGTGNWLLVSGGGALGGEDNSVTATVMNLKSSL</sequence>
<keyword evidence="3" id="KW-1185">Reference proteome</keyword>
<dbReference type="Proteomes" id="UP001149165">
    <property type="component" value="Unassembled WGS sequence"/>
</dbReference>
<reference evidence="2" key="2">
    <citation type="journal article" date="2023" name="IMA Fungus">
        <title>Comparative genomic study of the Penicillium genus elucidates a diverse pangenome and 15 lateral gene transfer events.</title>
        <authorList>
            <person name="Petersen C."/>
            <person name="Sorensen T."/>
            <person name="Nielsen M.R."/>
            <person name="Sondergaard T.E."/>
            <person name="Sorensen J.L."/>
            <person name="Fitzpatrick D.A."/>
            <person name="Frisvad J.C."/>
            <person name="Nielsen K.L."/>
        </authorList>
    </citation>
    <scope>NUCLEOTIDE SEQUENCE</scope>
    <source>
        <strain evidence="2">IBT 30069</strain>
    </source>
</reference>
<name>A0A9W9K974_9EURO</name>
<reference evidence="2" key="1">
    <citation type="submission" date="2022-11" db="EMBL/GenBank/DDBJ databases">
        <authorList>
            <person name="Petersen C."/>
        </authorList>
    </citation>
    <scope>NUCLEOTIDE SEQUENCE</scope>
    <source>
        <strain evidence="2">IBT 30069</strain>
    </source>
</reference>
<feature type="chain" id="PRO_5040800953" description="Glycoside hydrolase family 93 protein" evidence="1">
    <location>
        <begin position="19"/>
        <end position="379"/>
    </location>
</feature>
<accession>A0A9W9K974</accession>
<keyword evidence="1" id="KW-0732">Signal</keyword>
<dbReference type="PANTHER" id="PTHR38792">
    <property type="entry name" value="BNR/ASP-BOX REPEAT DOMAIN PROTEIN (AFU_ORTHOLOGUE AFUA_7G06430)-RELATED"/>
    <property type="match status" value="1"/>
</dbReference>
<dbReference type="AlphaFoldDB" id="A0A9W9K974"/>
<dbReference type="OrthoDB" id="2130735at2759"/>
<evidence type="ECO:0000256" key="1">
    <source>
        <dbReference type="SAM" id="SignalP"/>
    </source>
</evidence>
<dbReference type="PANTHER" id="PTHR38792:SF3">
    <property type="entry name" value="BNR_ASP-BOX REPEAT DOMAIN PROTEIN (AFU_ORTHOLOGUE AFUA_7G06430)-RELATED"/>
    <property type="match status" value="1"/>
</dbReference>
<evidence type="ECO:0000313" key="3">
    <source>
        <dbReference type="Proteomes" id="UP001149165"/>
    </source>
</evidence>
<comment type="caution">
    <text evidence="2">The sequence shown here is derived from an EMBL/GenBank/DDBJ whole genome shotgun (WGS) entry which is preliminary data.</text>
</comment>
<dbReference type="Gene3D" id="2.120.10.10">
    <property type="match status" value="1"/>
</dbReference>
<evidence type="ECO:0008006" key="4">
    <source>
        <dbReference type="Google" id="ProtNLM"/>
    </source>
</evidence>
<gene>
    <name evidence="2" type="ORF">N7456_008505</name>
</gene>